<dbReference type="PANTHER" id="PTHR13832:SF827">
    <property type="entry name" value="PROTEIN PHOSPHATASE 1L"/>
    <property type="match status" value="1"/>
</dbReference>
<dbReference type="SUPFAM" id="SSF81606">
    <property type="entry name" value="PP2C-like"/>
    <property type="match status" value="1"/>
</dbReference>
<proteinExistence type="predicted"/>
<keyword evidence="4" id="KW-1185">Reference proteome</keyword>
<dbReference type="HOGENOM" id="CLU_034545_4_1_0"/>
<evidence type="ECO:0000256" key="1">
    <source>
        <dbReference type="SAM" id="MobiDB-lite"/>
    </source>
</evidence>
<dbReference type="PROSITE" id="PS51746">
    <property type="entry name" value="PPM_2"/>
    <property type="match status" value="1"/>
</dbReference>
<organism evidence="3 4">
    <name type="scientific">Roseiflexus castenholzii (strain DSM 13941 / HLO8)</name>
    <dbReference type="NCBI Taxonomy" id="383372"/>
    <lineage>
        <taxon>Bacteria</taxon>
        <taxon>Bacillati</taxon>
        <taxon>Chloroflexota</taxon>
        <taxon>Chloroflexia</taxon>
        <taxon>Chloroflexales</taxon>
        <taxon>Roseiflexineae</taxon>
        <taxon>Roseiflexaceae</taxon>
        <taxon>Roseiflexus</taxon>
    </lineage>
</organism>
<dbReference type="EMBL" id="CP000804">
    <property type="protein sequence ID" value="ABU58247.1"/>
    <property type="molecule type" value="Genomic_DNA"/>
</dbReference>
<dbReference type="Proteomes" id="UP000000263">
    <property type="component" value="Chromosome"/>
</dbReference>
<dbReference type="GO" id="GO:0004722">
    <property type="term" value="F:protein serine/threonine phosphatase activity"/>
    <property type="evidence" value="ECO:0007669"/>
    <property type="project" value="InterPro"/>
</dbReference>
<feature type="compositionally biased region" description="Basic and acidic residues" evidence="1">
    <location>
        <begin position="1"/>
        <end position="13"/>
    </location>
</feature>
<dbReference type="InterPro" id="IPR036457">
    <property type="entry name" value="PPM-type-like_dom_sf"/>
</dbReference>
<evidence type="ECO:0000313" key="4">
    <source>
        <dbReference type="Proteomes" id="UP000000263"/>
    </source>
</evidence>
<dbReference type="InterPro" id="IPR001932">
    <property type="entry name" value="PPM-type_phosphatase-like_dom"/>
</dbReference>
<dbReference type="KEGG" id="rca:Rcas_2163"/>
<dbReference type="CDD" id="cd00143">
    <property type="entry name" value="PP2Cc"/>
    <property type="match status" value="1"/>
</dbReference>
<dbReference type="PANTHER" id="PTHR13832">
    <property type="entry name" value="PROTEIN PHOSPHATASE 2C"/>
    <property type="match status" value="1"/>
</dbReference>
<dbReference type="InterPro" id="IPR015655">
    <property type="entry name" value="PP2C"/>
</dbReference>
<dbReference type="SMART" id="SM00332">
    <property type="entry name" value="PP2Cc"/>
    <property type="match status" value="1"/>
</dbReference>
<feature type="domain" description="PPM-type phosphatase" evidence="2">
    <location>
        <begin position="84"/>
        <end position="336"/>
    </location>
</feature>
<evidence type="ECO:0000259" key="2">
    <source>
        <dbReference type="PROSITE" id="PS51746"/>
    </source>
</evidence>
<dbReference type="Pfam" id="PF13672">
    <property type="entry name" value="PP2C_2"/>
    <property type="match status" value="1"/>
</dbReference>
<dbReference type="eggNOG" id="COG0631">
    <property type="taxonomic scope" value="Bacteria"/>
</dbReference>
<reference evidence="3 4" key="1">
    <citation type="submission" date="2007-08" db="EMBL/GenBank/DDBJ databases">
        <title>Complete sequence of Roseiflexus castenholzii DSM 13941.</title>
        <authorList>
            <consortium name="US DOE Joint Genome Institute"/>
            <person name="Copeland A."/>
            <person name="Lucas S."/>
            <person name="Lapidus A."/>
            <person name="Barry K."/>
            <person name="Glavina del Rio T."/>
            <person name="Dalin E."/>
            <person name="Tice H."/>
            <person name="Pitluck S."/>
            <person name="Thompson L.S."/>
            <person name="Brettin T."/>
            <person name="Bruce D."/>
            <person name="Detter J.C."/>
            <person name="Han C."/>
            <person name="Tapia R."/>
            <person name="Schmutz J."/>
            <person name="Larimer F."/>
            <person name="Land M."/>
            <person name="Hauser L."/>
            <person name="Kyrpides N."/>
            <person name="Mikhailova N."/>
            <person name="Bryant D.A."/>
            <person name="Hanada S."/>
            <person name="Tsukatani Y."/>
            <person name="Richardson P."/>
        </authorList>
    </citation>
    <scope>NUCLEOTIDE SEQUENCE [LARGE SCALE GENOMIC DNA]</scope>
    <source>
        <strain evidence="4">DSM 13941 / HLO8</strain>
    </source>
</reference>
<name>A7NL74_ROSCS</name>
<dbReference type="STRING" id="383372.Rcas_2163"/>
<gene>
    <name evidence="3" type="ordered locus">Rcas_2163</name>
</gene>
<dbReference type="SMART" id="SM00331">
    <property type="entry name" value="PP2C_SIG"/>
    <property type="match status" value="1"/>
</dbReference>
<protein>
    <submittedName>
        <fullName evidence="3">Protein serine/threonine phosphatase</fullName>
    </submittedName>
</protein>
<dbReference type="AlphaFoldDB" id="A7NL74"/>
<feature type="region of interest" description="Disordered" evidence="1">
    <location>
        <begin position="1"/>
        <end position="81"/>
    </location>
</feature>
<accession>A7NL74</accession>
<dbReference type="Gene3D" id="3.60.40.10">
    <property type="entry name" value="PPM-type phosphatase domain"/>
    <property type="match status" value="1"/>
</dbReference>
<sequence>MQRSAPESRRPMSEDMPPEQPTAPASDHADPAWWSDVSGESDGTRPLDTHAVLAQAETTDRRPGETEPLDDDTTLRETPPPPPAIAAAAMRHIGQVRATNQDAIYTLISSIPREAGDATLGLFVVADGMGGHEGGEIASRMAVAAVARRVIADLLIPAIEGTIHVSLQALMVEAVQDANRAIWEHARLAGSDMGTTCTAALLLGRSLYIGHVGDTRAYLIDTGGIHQLTTDHSAVGRLIEMGQLDPTEARDHPLRSQLYRTVGQHPEIAVDLVFQPIGDATHLLLASDGLWGCVEEETMLRIVRGIESPQRAVRALVDAANRAGGPDNIAAILVRLV</sequence>
<evidence type="ECO:0000313" key="3">
    <source>
        <dbReference type="EMBL" id="ABU58247.1"/>
    </source>
</evidence>